<feature type="chain" id="PRO_5046969850" evidence="2">
    <location>
        <begin position="31"/>
        <end position="524"/>
    </location>
</feature>
<proteinExistence type="predicted"/>
<evidence type="ECO:0000256" key="2">
    <source>
        <dbReference type="SAM" id="SignalP"/>
    </source>
</evidence>
<reference evidence="3" key="1">
    <citation type="submission" date="2022-10" db="EMBL/GenBank/DDBJ databases">
        <title>Adaptive evolution leads to modifications in subtelomeric GC content in a zoonotic Cryptosporidium species.</title>
        <authorList>
            <person name="Li J."/>
            <person name="Feng Y."/>
            <person name="Xiao L."/>
        </authorList>
    </citation>
    <scope>NUCLEOTIDE SEQUENCE</scope>
    <source>
        <strain evidence="3">25894</strain>
    </source>
</reference>
<evidence type="ECO:0000256" key="1">
    <source>
        <dbReference type="SAM" id="MobiDB-lite"/>
    </source>
</evidence>
<feature type="compositionally biased region" description="Basic and acidic residues" evidence="1">
    <location>
        <begin position="49"/>
        <end position="65"/>
    </location>
</feature>
<dbReference type="Proteomes" id="UP001071777">
    <property type="component" value="Unassembled WGS sequence"/>
</dbReference>
<keyword evidence="4" id="KW-1185">Reference proteome</keyword>
<sequence>MGVCSRKVIGILLIVLFGLLHTTPFDGVNGEEPGNIKGGGPNAPSDTKSSLRETNRDSNSEEDAPRASTSRVSNDNTPESSESESSSSSSSSEGSSGSGSESSGSGSESSGSGSGSGSSSGESSSDEETPTTSLEGGKRKRKAPSGEKPSKRAKRVSKKKGPSRRILLLRKFVKENYLPMLLAEAELKLFKSESLLLSDYWLSRNNLESEKEFVQAVIRTTMGVDVAQTKRSSMELVNSYFRYMRQIKQSLVPNFDGHRKSIFDQFSMYRMSIHKIECRAVQLSFIILFLVFKDNDFLFLNSVVFYLLLCSFTELEDIEFRESFGMVLKNQHNLGAKIAAIGGSGISSFLSDIKCFFKEFSGYEITGVQRYQRITFPINFIGVNIADFGLNFCLVLLELHILNDLQLDEMQTFLFFAARLSSAAQVLLASDIFKLVRANAQTTTDVVATILFDSNAFARIQRQVMEMHNLDLRSMKDRFDSCIKMNDNFAELIGIRRYTDIQERSFTKAPTHKEIQLRAKYSFL</sequence>
<feature type="region of interest" description="Disordered" evidence="1">
    <location>
        <begin position="30"/>
        <end position="162"/>
    </location>
</feature>
<feature type="signal peptide" evidence="2">
    <location>
        <begin position="1"/>
        <end position="30"/>
    </location>
</feature>
<feature type="compositionally biased region" description="Low complexity" evidence="1">
    <location>
        <begin position="79"/>
        <end position="111"/>
    </location>
</feature>
<evidence type="ECO:0000313" key="4">
    <source>
        <dbReference type="Proteomes" id="UP001071777"/>
    </source>
</evidence>
<feature type="compositionally biased region" description="Polar residues" evidence="1">
    <location>
        <begin position="67"/>
        <end position="78"/>
    </location>
</feature>
<accession>A0ABQ8P8H4</accession>
<protein>
    <submittedName>
        <fullName evidence="3">Secreted membrane-associated protein</fullName>
    </submittedName>
</protein>
<gene>
    <name evidence="3" type="ORF">OJ252_1338</name>
</gene>
<name>A0ABQ8P8H4_9CRYT</name>
<keyword evidence="2" id="KW-0732">Signal</keyword>
<organism evidence="3 4">
    <name type="scientific">Cryptosporidium canis</name>
    <dbReference type="NCBI Taxonomy" id="195482"/>
    <lineage>
        <taxon>Eukaryota</taxon>
        <taxon>Sar</taxon>
        <taxon>Alveolata</taxon>
        <taxon>Apicomplexa</taxon>
        <taxon>Conoidasida</taxon>
        <taxon>Coccidia</taxon>
        <taxon>Eucoccidiorida</taxon>
        <taxon>Eimeriorina</taxon>
        <taxon>Cryptosporidiidae</taxon>
        <taxon>Cryptosporidium</taxon>
    </lineage>
</organism>
<feature type="compositionally biased region" description="Basic residues" evidence="1">
    <location>
        <begin position="151"/>
        <end position="162"/>
    </location>
</feature>
<evidence type="ECO:0000313" key="3">
    <source>
        <dbReference type="EMBL" id="KAJ1612218.1"/>
    </source>
</evidence>
<comment type="caution">
    <text evidence="3">The sequence shown here is derived from an EMBL/GenBank/DDBJ whole genome shotgun (WGS) entry which is preliminary data.</text>
</comment>
<dbReference type="EMBL" id="JAPCXB010000048">
    <property type="protein sequence ID" value="KAJ1612218.1"/>
    <property type="molecule type" value="Genomic_DNA"/>
</dbReference>